<organism evidence="4 6">
    <name type="scientific">Adineta steineri</name>
    <dbReference type="NCBI Taxonomy" id="433720"/>
    <lineage>
        <taxon>Eukaryota</taxon>
        <taxon>Metazoa</taxon>
        <taxon>Spiralia</taxon>
        <taxon>Gnathifera</taxon>
        <taxon>Rotifera</taxon>
        <taxon>Eurotatoria</taxon>
        <taxon>Bdelloidea</taxon>
        <taxon>Adinetida</taxon>
        <taxon>Adinetidae</taxon>
        <taxon>Adineta</taxon>
    </lineage>
</organism>
<accession>A0A814DZ23</accession>
<reference evidence="4" key="1">
    <citation type="submission" date="2021-02" db="EMBL/GenBank/DDBJ databases">
        <authorList>
            <person name="Nowell W R."/>
        </authorList>
    </citation>
    <scope>NUCLEOTIDE SEQUENCE</scope>
</reference>
<evidence type="ECO:0000256" key="1">
    <source>
        <dbReference type="ARBA" id="ARBA00022857"/>
    </source>
</evidence>
<dbReference type="GO" id="GO:0070402">
    <property type="term" value="F:NADPH binding"/>
    <property type="evidence" value="ECO:0007669"/>
    <property type="project" value="TreeGrafter"/>
</dbReference>
<dbReference type="InterPro" id="IPR020843">
    <property type="entry name" value="ER"/>
</dbReference>
<dbReference type="EMBL" id="CAJOAY010006278">
    <property type="protein sequence ID" value="CAF4135614.1"/>
    <property type="molecule type" value="Genomic_DNA"/>
</dbReference>
<evidence type="ECO:0000259" key="3">
    <source>
        <dbReference type="SMART" id="SM00829"/>
    </source>
</evidence>
<gene>
    <name evidence="5" type="ORF">OKA104_LOCUS37478</name>
    <name evidence="4" type="ORF">VCS650_LOCUS12581</name>
</gene>
<evidence type="ECO:0000313" key="5">
    <source>
        <dbReference type="EMBL" id="CAF4135614.1"/>
    </source>
</evidence>
<keyword evidence="1" id="KW-0521">NADP</keyword>
<keyword evidence="2" id="KW-0560">Oxidoreductase</keyword>
<dbReference type="PANTHER" id="PTHR48106">
    <property type="entry name" value="QUINONE OXIDOREDUCTASE PIG3-RELATED"/>
    <property type="match status" value="1"/>
</dbReference>
<dbReference type="SMART" id="SM00829">
    <property type="entry name" value="PKS_ER"/>
    <property type="match status" value="1"/>
</dbReference>
<feature type="domain" description="Enoyl reductase (ER)" evidence="3">
    <location>
        <begin position="37"/>
        <end position="199"/>
    </location>
</feature>
<dbReference type="AlphaFoldDB" id="A0A814DZ23"/>
<dbReference type="Proteomes" id="UP000663891">
    <property type="component" value="Unassembled WGS sequence"/>
</dbReference>
<dbReference type="Gene3D" id="3.90.180.10">
    <property type="entry name" value="Medium-chain alcohol dehydrogenases, catalytic domain"/>
    <property type="match status" value="1"/>
</dbReference>
<protein>
    <recommendedName>
        <fullName evidence="3">Enoyl reductase (ER) domain-containing protein</fullName>
    </recommendedName>
</protein>
<evidence type="ECO:0000256" key="2">
    <source>
        <dbReference type="ARBA" id="ARBA00023002"/>
    </source>
</evidence>
<proteinExistence type="predicted"/>
<evidence type="ECO:0000313" key="6">
    <source>
        <dbReference type="Proteomes" id="UP000663891"/>
    </source>
</evidence>
<sequence>MLQNNDEEGKPKYEQICIIPKRDADQKAFRICVPQSRFLSQLTWIEKDKVKESLAEQPKVNRNTEPDSNDHVVGATRHATYHSHIMIILQFMIRIPSNFPLTDEQLCSLPCSILTVISSLKYSVHLRAGQTVLIHAARGGAGQICIQYCQYIGARIFAIDGTEEKRRFLCEYYDIEHVFNSRDTCFVNQIREILPEGCGC</sequence>
<dbReference type="SUPFAM" id="SSF51735">
    <property type="entry name" value="NAD(P)-binding Rossmann-fold domains"/>
    <property type="match status" value="1"/>
</dbReference>
<dbReference type="InterPro" id="IPR036291">
    <property type="entry name" value="NAD(P)-bd_dom_sf"/>
</dbReference>
<dbReference type="Proteomes" id="UP000663881">
    <property type="component" value="Unassembled WGS sequence"/>
</dbReference>
<dbReference type="GO" id="GO:0016651">
    <property type="term" value="F:oxidoreductase activity, acting on NAD(P)H"/>
    <property type="evidence" value="ECO:0007669"/>
    <property type="project" value="TreeGrafter"/>
</dbReference>
<dbReference type="OrthoDB" id="9992527at2759"/>
<comment type="caution">
    <text evidence="4">The sequence shown here is derived from an EMBL/GenBank/DDBJ whole genome shotgun (WGS) entry which is preliminary data.</text>
</comment>
<evidence type="ECO:0000313" key="4">
    <source>
        <dbReference type="EMBL" id="CAF0960651.1"/>
    </source>
</evidence>
<name>A0A814DZ23_9BILA</name>
<dbReference type="EMBL" id="CAJNON010000098">
    <property type="protein sequence ID" value="CAF0960651.1"/>
    <property type="molecule type" value="Genomic_DNA"/>
</dbReference>